<gene>
    <name evidence="2" type="primary">ND6</name>
</gene>
<proteinExistence type="predicted"/>
<reference evidence="2" key="1">
    <citation type="submission" date="2020-06" db="EMBL/GenBank/DDBJ databases">
        <title>DNAmark Project.</title>
        <authorList>
            <person name="Leerhoei F."/>
        </authorList>
    </citation>
    <scope>NUCLEOTIDE SEQUENCE</scope>
    <source>
        <strain evidence="2">DM1225</strain>
    </source>
</reference>
<evidence type="ECO:0000256" key="1">
    <source>
        <dbReference type="SAM" id="Phobius"/>
    </source>
</evidence>
<feature type="transmembrane region" description="Helical" evidence="1">
    <location>
        <begin position="48"/>
        <end position="69"/>
    </location>
</feature>
<keyword evidence="1" id="KW-1133">Transmembrane helix</keyword>
<feature type="transmembrane region" description="Helical" evidence="1">
    <location>
        <begin position="119"/>
        <end position="141"/>
    </location>
</feature>
<keyword evidence="2" id="KW-0496">Mitochondrion</keyword>
<dbReference type="EMBL" id="MT628565">
    <property type="protein sequence ID" value="QLY90269.1"/>
    <property type="molecule type" value="Genomic_DNA"/>
</dbReference>
<organism evidence="2">
    <name type="scientific">Glossiphonia concolor</name>
    <dbReference type="NCBI Taxonomy" id="321041"/>
    <lineage>
        <taxon>Eukaryota</taxon>
        <taxon>Metazoa</taxon>
        <taxon>Spiralia</taxon>
        <taxon>Lophotrochozoa</taxon>
        <taxon>Annelida</taxon>
        <taxon>Clitellata</taxon>
        <taxon>Hirudinea</taxon>
        <taxon>Rhynchobdellida</taxon>
        <taxon>Glossiphoniidae</taxon>
        <taxon>Glossiphonia</taxon>
    </lineage>
</organism>
<keyword evidence="1" id="KW-0472">Membrane</keyword>
<geneLocation type="mitochondrion" evidence="2"/>
<accession>A0A7D7ADP6</accession>
<evidence type="ECO:0000313" key="2">
    <source>
        <dbReference type="EMBL" id="QLY90269.1"/>
    </source>
</evidence>
<sequence length="157" mass="18266">MSLTIMINMLMSSLLTMMILNNPLTMILNILLMALLTSWIYGFILSSWYSFLIFLIYVGGMLVMFAYFVALTPNQMLKIKLYFLTFNMTFLLLMMPFMLGKKTPIVKNFHYFDSMELYSSINLLLVFMIILLLLAIMLLVVKMINTSKGPLRPYSYV</sequence>
<dbReference type="AlphaFoldDB" id="A0A7D7ADP6"/>
<feature type="transmembrane region" description="Helical" evidence="1">
    <location>
        <begin position="81"/>
        <end position="99"/>
    </location>
</feature>
<protein>
    <submittedName>
        <fullName evidence="2">NADH dehydrogenase subunit 6</fullName>
    </submittedName>
</protein>
<feature type="transmembrane region" description="Helical" evidence="1">
    <location>
        <begin position="20"/>
        <end position="42"/>
    </location>
</feature>
<name>A0A7D7ADP6_9ANNE</name>
<keyword evidence="1" id="KW-0812">Transmembrane</keyword>